<evidence type="ECO:0000313" key="1">
    <source>
        <dbReference type="EMBL" id="RVW75743.1"/>
    </source>
</evidence>
<dbReference type="Proteomes" id="UP000288805">
    <property type="component" value="Unassembled WGS sequence"/>
</dbReference>
<gene>
    <name evidence="1" type="ORF">CK203_048811</name>
</gene>
<accession>A0A438GU68</accession>
<organism evidence="1 2">
    <name type="scientific">Vitis vinifera</name>
    <name type="common">Grape</name>
    <dbReference type="NCBI Taxonomy" id="29760"/>
    <lineage>
        <taxon>Eukaryota</taxon>
        <taxon>Viridiplantae</taxon>
        <taxon>Streptophyta</taxon>
        <taxon>Embryophyta</taxon>
        <taxon>Tracheophyta</taxon>
        <taxon>Spermatophyta</taxon>
        <taxon>Magnoliopsida</taxon>
        <taxon>eudicotyledons</taxon>
        <taxon>Gunneridae</taxon>
        <taxon>Pentapetalae</taxon>
        <taxon>rosids</taxon>
        <taxon>Vitales</taxon>
        <taxon>Vitaceae</taxon>
        <taxon>Viteae</taxon>
        <taxon>Vitis</taxon>
    </lineage>
</organism>
<sequence length="178" mass="19680">MNPQECLPFPKEGRKGTATIPSQFQAHIVSISILIEETKKKNQNNNSWLKQQGIAVGSGAVDGKGASESLAVFWEQNFGDVGDGNRGFLLEMLETETGVFSLHEGYLPRMVAKMVKAFCQGSLPYPLDAGGLREGKGPFRFENIQLKEEGFKELVADWLKAVLRSFAKMRQDVSLKAE</sequence>
<comment type="caution">
    <text evidence="1">The sequence shown here is derived from an EMBL/GenBank/DDBJ whole genome shotgun (WGS) entry which is preliminary data.</text>
</comment>
<proteinExistence type="predicted"/>
<name>A0A438GU68_VITVI</name>
<evidence type="ECO:0000313" key="2">
    <source>
        <dbReference type="Proteomes" id="UP000288805"/>
    </source>
</evidence>
<reference evidence="1 2" key="1">
    <citation type="journal article" date="2018" name="PLoS Genet.">
        <title>Population sequencing reveals clonal diversity and ancestral inbreeding in the grapevine cultivar Chardonnay.</title>
        <authorList>
            <person name="Roach M.J."/>
            <person name="Johnson D.L."/>
            <person name="Bohlmann J."/>
            <person name="van Vuuren H.J."/>
            <person name="Jones S.J."/>
            <person name="Pretorius I.S."/>
            <person name="Schmidt S.A."/>
            <person name="Borneman A.R."/>
        </authorList>
    </citation>
    <scope>NUCLEOTIDE SEQUENCE [LARGE SCALE GENOMIC DNA]</scope>
    <source>
        <strain evidence="2">cv. Chardonnay</strain>
        <tissue evidence="1">Leaf</tissue>
    </source>
</reference>
<dbReference type="AlphaFoldDB" id="A0A438GU68"/>
<dbReference type="EMBL" id="QGNW01000342">
    <property type="protein sequence ID" value="RVW75743.1"/>
    <property type="molecule type" value="Genomic_DNA"/>
</dbReference>
<protein>
    <submittedName>
        <fullName evidence="1">Uncharacterized protein</fullName>
    </submittedName>
</protein>